<feature type="transmembrane region" description="Helical" evidence="1">
    <location>
        <begin position="91"/>
        <end position="109"/>
    </location>
</feature>
<gene>
    <name evidence="2" type="ORF">BLTE_12680</name>
</gene>
<dbReference type="RefSeq" id="WP_126398573.1">
    <property type="nucleotide sequence ID" value="NZ_AP018907.1"/>
</dbReference>
<proteinExistence type="predicted"/>
<name>A0A348FZ50_9HYPH</name>
<protein>
    <submittedName>
        <fullName evidence="2">Uncharacterized protein</fullName>
    </submittedName>
</protein>
<keyword evidence="1" id="KW-0472">Membrane</keyword>
<dbReference type="Proteomes" id="UP000266934">
    <property type="component" value="Chromosome"/>
</dbReference>
<reference evidence="2 3" key="1">
    <citation type="submission" date="2018-08" db="EMBL/GenBank/DDBJ databases">
        <title>Complete genome sequencing of Blastochloris tepida GI.</title>
        <authorList>
            <person name="Tsukatani Y."/>
            <person name="Mori H."/>
        </authorList>
    </citation>
    <scope>NUCLEOTIDE SEQUENCE [LARGE SCALE GENOMIC DNA]</scope>
    <source>
        <strain evidence="2 3">GI</strain>
    </source>
</reference>
<evidence type="ECO:0000313" key="2">
    <source>
        <dbReference type="EMBL" id="BBF92583.1"/>
    </source>
</evidence>
<organism evidence="2 3">
    <name type="scientific">Blastochloris tepida</name>
    <dbReference type="NCBI Taxonomy" id="2233851"/>
    <lineage>
        <taxon>Bacteria</taxon>
        <taxon>Pseudomonadati</taxon>
        <taxon>Pseudomonadota</taxon>
        <taxon>Alphaproteobacteria</taxon>
        <taxon>Hyphomicrobiales</taxon>
        <taxon>Blastochloridaceae</taxon>
        <taxon>Blastochloris</taxon>
    </lineage>
</organism>
<feature type="transmembrane region" description="Helical" evidence="1">
    <location>
        <begin position="58"/>
        <end position="79"/>
    </location>
</feature>
<keyword evidence="3" id="KW-1185">Reference proteome</keyword>
<feature type="transmembrane region" description="Helical" evidence="1">
    <location>
        <begin position="129"/>
        <end position="147"/>
    </location>
</feature>
<evidence type="ECO:0000313" key="3">
    <source>
        <dbReference type="Proteomes" id="UP000266934"/>
    </source>
</evidence>
<dbReference type="AlphaFoldDB" id="A0A348FZ50"/>
<evidence type="ECO:0000256" key="1">
    <source>
        <dbReference type="SAM" id="Phobius"/>
    </source>
</evidence>
<accession>A0A348FZ50</accession>
<keyword evidence="1" id="KW-0812">Transmembrane</keyword>
<dbReference type="KEGG" id="blag:BLTE_12680"/>
<keyword evidence="1" id="KW-1133">Transmembrane helix</keyword>
<feature type="transmembrane region" description="Helical" evidence="1">
    <location>
        <begin position="167"/>
        <end position="191"/>
    </location>
</feature>
<dbReference type="OrthoDB" id="7988398at2"/>
<dbReference type="EMBL" id="AP018907">
    <property type="protein sequence ID" value="BBF92583.1"/>
    <property type="molecule type" value="Genomic_DNA"/>
</dbReference>
<sequence>MSQADTGRVGMGEVDMGQVDMGGRDMGGRDIAVADMIAPATDEASSGKSTRWARVKAGLIRFLIMFAYLLVVLTLFQMHEYLILEEHGLPFTRFGFATINAFLLAKVMLLGEEFKLGQWSPHWPRIYPILGRSAIYTVLFILFDVAEKTLRGVIDGRTILESIPHEAGGVTASIIVGVILFVMLVPFFAFAEISQVFGRDKVRRALFSQNSPAPP</sequence>